<dbReference type="GO" id="GO:0005816">
    <property type="term" value="C:spindle pole body"/>
    <property type="evidence" value="ECO:0007669"/>
    <property type="project" value="TreeGrafter"/>
</dbReference>
<feature type="compositionally biased region" description="Polar residues" evidence="9">
    <location>
        <begin position="93"/>
        <end position="108"/>
    </location>
</feature>
<dbReference type="EMBL" id="QPFP01000002">
    <property type="protein sequence ID" value="TEB38529.1"/>
    <property type="molecule type" value="Genomic_DNA"/>
</dbReference>
<dbReference type="GO" id="GO:0051301">
    <property type="term" value="P:cell division"/>
    <property type="evidence" value="ECO:0007669"/>
    <property type="project" value="UniProtKB-KW"/>
</dbReference>
<reference evidence="11 12" key="1">
    <citation type="journal article" date="2019" name="Nat. Ecol. Evol.">
        <title>Megaphylogeny resolves global patterns of mushroom evolution.</title>
        <authorList>
            <person name="Varga T."/>
            <person name="Krizsan K."/>
            <person name="Foldi C."/>
            <person name="Dima B."/>
            <person name="Sanchez-Garcia M."/>
            <person name="Sanchez-Ramirez S."/>
            <person name="Szollosi G.J."/>
            <person name="Szarkandi J.G."/>
            <person name="Papp V."/>
            <person name="Albert L."/>
            <person name="Andreopoulos W."/>
            <person name="Angelini C."/>
            <person name="Antonin V."/>
            <person name="Barry K.W."/>
            <person name="Bougher N.L."/>
            <person name="Buchanan P."/>
            <person name="Buyck B."/>
            <person name="Bense V."/>
            <person name="Catcheside P."/>
            <person name="Chovatia M."/>
            <person name="Cooper J."/>
            <person name="Damon W."/>
            <person name="Desjardin D."/>
            <person name="Finy P."/>
            <person name="Geml J."/>
            <person name="Haridas S."/>
            <person name="Hughes K."/>
            <person name="Justo A."/>
            <person name="Karasinski D."/>
            <person name="Kautmanova I."/>
            <person name="Kiss B."/>
            <person name="Kocsube S."/>
            <person name="Kotiranta H."/>
            <person name="LaButti K.M."/>
            <person name="Lechner B.E."/>
            <person name="Liimatainen K."/>
            <person name="Lipzen A."/>
            <person name="Lukacs Z."/>
            <person name="Mihaltcheva S."/>
            <person name="Morgado L.N."/>
            <person name="Niskanen T."/>
            <person name="Noordeloos M.E."/>
            <person name="Ohm R.A."/>
            <person name="Ortiz-Santana B."/>
            <person name="Ovrebo C."/>
            <person name="Racz N."/>
            <person name="Riley R."/>
            <person name="Savchenko A."/>
            <person name="Shiryaev A."/>
            <person name="Soop K."/>
            <person name="Spirin V."/>
            <person name="Szebenyi C."/>
            <person name="Tomsovsky M."/>
            <person name="Tulloss R.E."/>
            <person name="Uehling J."/>
            <person name="Grigoriev I.V."/>
            <person name="Vagvolgyi C."/>
            <person name="Papp T."/>
            <person name="Martin F.M."/>
            <person name="Miettinen O."/>
            <person name="Hibbett D.S."/>
            <person name="Nagy L.G."/>
        </authorList>
    </citation>
    <scope>NUCLEOTIDE SEQUENCE [LARGE SCALE GENOMIC DNA]</scope>
    <source>
        <strain evidence="11 12">FP101781</strain>
    </source>
</reference>
<evidence type="ECO:0000256" key="7">
    <source>
        <dbReference type="ARBA" id="ARBA00023212"/>
    </source>
</evidence>
<protein>
    <submittedName>
        <fullName evidence="11">Dynactin</fullName>
    </submittedName>
</protein>
<evidence type="ECO:0000256" key="8">
    <source>
        <dbReference type="SAM" id="Coils"/>
    </source>
</evidence>
<evidence type="ECO:0000313" key="11">
    <source>
        <dbReference type="EMBL" id="TEB38529.1"/>
    </source>
</evidence>
<dbReference type="GO" id="GO:0005819">
    <property type="term" value="C:spindle"/>
    <property type="evidence" value="ECO:0007669"/>
    <property type="project" value="UniProtKB-SubCell"/>
</dbReference>
<dbReference type="PANTHER" id="PTHR18916">
    <property type="entry name" value="DYNACTIN 1-RELATED MICROTUBULE-BINDING"/>
    <property type="match status" value="1"/>
</dbReference>
<sequence>MDPQLGTIVTCPQGRGVVRFVGSTSFQVGKWIGIELDEPIGKNDGSVQGVYYFPCRPNHGVFVRPSKILSTHGSEMDMPPPRQPASRPAGHQRTPSASNLLRTNSIRMSSTSSPRSQTTPRQSARPGVSSPTKRASTNLAPPTPASASTLGRRPTFSSQPRLTAKRPSSPLAQPPISASPPSIQAAITSAGAKIPSRSASPVHHPQDEQELQELRTKIRVLEARRADDAGRVRELETRLQDAENFVSLRPKLQAKLQSQQTELNATKRELADAQQLAQLAENRIADSQDQLELSMLDKEVAEERAEIAEAAVEELKEQLAMLKVENEHMKGVAEGDSGDNPVKDSLAFIQLEKQNERLKEALIRLRDISQETEQDQRHRIAEMEKDVATLDEVQAQYEESLIKLSNAESEIEGLKLQIDDALGAEDLLVQLTERNLELGEKIEGMRVTIEEYEMLMEVNNDLEAHYQETEKKLNGDLETKEMEVHNLTQKISTLNDACQDYENTISQFRELVMQLQSELDQLRNQTQTAQSDVATAASQAAAMMSLNLKLQSSASKNQARSIELEVKRLESKEAQELLGIVQPYLPQLYVETDTDATSCYLFFQRLGAKADLINTIVAQAHNLPESLNGSVTEGLVGVCEMRGRISGLSTFCKRFAAILRRADVETFLTIGRIYQDIAPLEKRLDMHIDLLRRDAFRDMECVSDVMKIQAQFDHLADTYFSGFETDLAERELGYVLALDHDLDTCTASLGLTKTSIDAIVKDEDSVLDMGGYDIDQALFQPLQKVVDQCRAAKNLSRKLIKRVEDLAVDSAAVKAHLIPQMKALADNVDEVLNFGISLAQAVMPHLSDVRSAKSPFQLATILGIVKQTATASPGASVWESISQYVSQLMEEGNKLLPLMLENDNVQKITGTAPWVARVSEIKAALAVNVEAERKVAQLNEEIQGLARSLRTKDQSIQESTVKIELMERRMEAAKKQAEMIVDLENELTKIKKQERAYEEAIEQLQTDLDTAEQENAKLKVKQATGTQPVDQPDSVPVEGSLETSYLLEQIEALRGTVRFLRSENNFLKGQDLIREIEALTPAVAPPIRRRPPPTPPLVASGNSDTEEESDPDELVSSPATPPSLRTLATETKMLYRDVIQFSSSPKVVDLSELNKKRQEAKSTRVWMPKKKMPAQQVLERKMEGERLSRRVHGLMERASLISSL</sequence>
<keyword evidence="12" id="KW-1185">Reference proteome</keyword>
<dbReference type="InterPro" id="IPR036859">
    <property type="entry name" value="CAP-Gly_dom_sf"/>
</dbReference>
<feature type="region of interest" description="Disordered" evidence="9">
    <location>
        <begin position="1084"/>
        <end position="1123"/>
    </location>
</feature>
<evidence type="ECO:0000259" key="10">
    <source>
        <dbReference type="PROSITE" id="PS50245"/>
    </source>
</evidence>
<dbReference type="PROSITE" id="PS00845">
    <property type="entry name" value="CAP_GLY_1"/>
    <property type="match status" value="1"/>
</dbReference>
<dbReference type="AlphaFoldDB" id="A0A4Y7TY83"/>
<keyword evidence="7" id="KW-0206">Cytoskeleton</keyword>
<dbReference type="GO" id="GO:0051286">
    <property type="term" value="C:cell tip"/>
    <property type="evidence" value="ECO:0007669"/>
    <property type="project" value="TreeGrafter"/>
</dbReference>
<dbReference type="InterPro" id="IPR022157">
    <property type="entry name" value="Dynactin"/>
</dbReference>
<feature type="compositionally biased region" description="Acidic residues" evidence="9">
    <location>
        <begin position="1104"/>
        <end position="1113"/>
    </location>
</feature>
<feature type="compositionally biased region" description="Polar residues" evidence="9">
    <location>
        <begin position="129"/>
        <end position="161"/>
    </location>
</feature>
<proteinExistence type="inferred from homology"/>
<name>A0A4Y7TY83_COPMI</name>
<comment type="caution">
    <text evidence="11">The sequence shown here is derived from an EMBL/GenBank/DDBJ whole genome shotgun (WGS) entry which is preliminary data.</text>
</comment>
<dbReference type="InterPro" id="IPR000938">
    <property type="entry name" value="CAP-Gly_domain"/>
</dbReference>
<keyword evidence="4" id="KW-0493">Microtubule</keyword>
<dbReference type="GO" id="GO:0000132">
    <property type="term" value="P:establishment of mitotic spindle orientation"/>
    <property type="evidence" value="ECO:0007669"/>
    <property type="project" value="TreeGrafter"/>
</dbReference>
<evidence type="ECO:0000256" key="3">
    <source>
        <dbReference type="ARBA" id="ARBA00022490"/>
    </source>
</evidence>
<dbReference type="Gene3D" id="1.10.287.1490">
    <property type="match status" value="1"/>
</dbReference>
<dbReference type="Pfam" id="PF12455">
    <property type="entry name" value="Dynactin"/>
    <property type="match status" value="1"/>
</dbReference>
<dbReference type="OrthoDB" id="2130750at2759"/>
<dbReference type="SUPFAM" id="SSF57997">
    <property type="entry name" value="Tropomyosin"/>
    <property type="match status" value="1"/>
</dbReference>
<dbReference type="Proteomes" id="UP000298030">
    <property type="component" value="Unassembled WGS sequence"/>
</dbReference>
<comment type="subcellular location">
    <subcellularLocation>
        <location evidence="1">Cytoplasm</location>
        <location evidence="1">Cytoskeleton</location>
    </subcellularLocation>
</comment>
<dbReference type="STRING" id="71717.A0A4Y7TY83"/>
<dbReference type="GO" id="GO:0000743">
    <property type="term" value="P:nuclear migration involved in conjugation with cellular fusion"/>
    <property type="evidence" value="ECO:0007669"/>
    <property type="project" value="TreeGrafter"/>
</dbReference>
<dbReference type="PROSITE" id="PS50245">
    <property type="entry name" value="CAP_GLY_2"/>
    <property type="match status" value="1"/>
</dbReference>
<dbReference type="SMART" id="SM01052">
    <property type="entry name" value="CAP_GLY"/>
    <property type="match status" value="1"/>
</dbReference>
<accession>A0A4Y7TY83</accession>
<evidence type="ECO:0000256" key="5">
    <source>
        <dbReference type="ARBA" id="ARBA00023017"/>
    </source>
</evidence>
<dbReference type="GO" id="GO:0005814">
    <property type="term" value="C:centriole"/>
    <property type="evidence" value="ECO:0007669"/>
    <property type="project" value="UniProtKB-SubCell"/>
</dbReference>
<organism evidence="11 12">
    <name type="scientific">Coprinellus micaceus</name>
    <name type="common">Glistening ink-cap mushroom</name>
    <name type="synonym">Coprinus micaceus</name>
    <dbReference type="NCBI Taxonomy" id="71717"/>
    <lineage>
        <taxon>Eukaryota</taxon>
        <taxon>Fungi</taxon>
        <taxon>Dikarya</taxon>
        <taxon>Basidiomycota</taxon>
        <taxon>Agaricomycotina</taxon>
        <taxon>Agaricomycetes</taxon>
        <taxon>Agaricomycetidae</taxon>
        <taxon>Agaricales</taxon>
        <taxon>Agaricineae</taxon>
        <taxon>Psathyrellaceae</taxon>
        <taxon>Coprinellus</taxon>
    </lineage>
</organism>
<dbReference type="Gene3D" id="2.30.30.190">
    <property type="entry name" value="CAP Gly-rich-like domain"/>
    <property type="match status" value="1"/>
</dbReference>
<dbReference type="GO" id="GO:0030286">
    <property type="term" value="C:dynein complex"/>
    <property type="evidence" value="ECO:0007669"/>
    <property type="project" value="UniProtKB-KW"/>
</dbReference>
<feature type="coiled-coil region" evidence="8">
    <location>
        <begin position="921"/>
        <end position="1021"/>
    </location>
</feature>
<evidence type="ECO:0000256" key="2">
    <source>
        <dbReference type="ARBA" id="ARBA00011010"/>
    </source>
</evidence>
<keyword evidence="6 8" id="KW-0175">Coiled coil</keyword>
<feature type="domain" description="CAP-Gly" evidence="10">
    <location>
        <begin position="22"/>
        <end position="64"/>
    </location>
</feature>
<evidence type="ECO:0000256" key="1">
    <source>
        <dbReference type="ARBA" id="ARBA00004245"/>
    </source>
</evidence>
<evidence type="ECO:0000256" key="4">
    <source>
        <dbReference type="ARBA" id="ARBA00022701"/>
    </source>
</evidence>
<evidence type="ECO:0000256" key="6">
    <source>
        <dbReference type="ARBA" id="ARBA00023054"/>
    </source>
</evidence>
<evidence type="ECO:0000256" key="9">
    <source>
        <dbReference type="SAM" id="MobiDB-lite"/>
    </source>
</evidence>
<feature type="compositionally biased region" description="Low complexity" evidence="9">
    <location>
        <begin position="167"/>
        <end position="190"/>
    </location>
</feature>
<dbReference type="SUPFAM" id="SSF74924">
    <property type="entry name" value="Cap-Gly domain"/>
    <property type="match status" value="1"/>
</dbReference>
<evidence type="ECO:0000313" key="12">
    <source>
        <dbReference type="Proteomes" id="UP000298030"/>
    </source>
</evidence>
<gene>
    <name evidence="11" type="ORF">FA13DRAFT_1760853</name>
</gene>
<keyword evidence="3" id="KW-0963">Cytoplasm</keyword>
<dbReference type="Pfam" id="PF01302">
    <property type="entry name" value="CAP_GLY"/>
    <property type="match status" value="1"/>
</dbReference>
<comment type="similarity">
    <text evidence="2">Belongs to the dynactin 150 kDa subunit family.</text>
</comment>
<feature type="coiled-coil region" evidence="8">
    <location>
        <begin position="249"/>
        <end position="424"/>
    </location>
</feature>
<feature type="region of interest" description="Disordered" evidence="9">
    <location>
        <begin position="71"/>
        <end position="210"/>
    </location>
</feature>
<feature type="compositionally biased region" description="Low complexity" evidence="9">
    <location>
        <begin position="109"/>
        <end position="123"/>
    </location>
</feature>
<keyword evidence="5" id="KW-0243">Dynein</keyword>
<dbReference type="GO" id="GO:0005874">
    <property type="term" value="C:microtubule"/>
    <property type="evidence" value="ECO:0007669"/>
    <property type="project" value="UniProtKB-KW"/>
</dbReference>
<feature type="coiled-coil region" evidence="8">
    <location>
        <begin position="452"/>
        <end position="572"/>
    </location>
</feature>